<reference evidence="2 3" key="1">
    <citation type="submission" date="2018-02" db="EMBL/GenBank/DDBJ databases">
        <title>Genomic Encyclopedia of Archaeal and Bacterial Type Strains, Phase II (KMG-II): from individual species to whole genera.</title>
        <authorList>
            <person name="Goeker M."/>
        </authorList>
    </citation>
    <scope>NUCLEOTIDE SEQUENCE [LARGE SCALE GENOMIC DNA]</scope>
    <source>
        <strain evidence="2 3">YU 961-1</strain>
    </source>
</reference>
<organism evidence="2 3">
    <name type="scientific">Actinokineospora auranticolor</name>
    <dbReference type="NCBI Taxonomy" id="155976"/>
    <lineage>
        <taxon>Bacteria</taxon>
        <taxon>Bacillati</taxon>
        <taxon>Actinomycetota</taxon>
        <taxon>Actinomycetes</taxon>
        <taxon>Pseudonocardiales</taxon>
        <taxon>Pseudonocardiaceae</taxon>
        <taxon>Actinokineospora</taxon>
    </lineage>
</organism>
<proteinExistence type="predicted"/>
<feature type="region of interest" description="Disordered" evidence="1">
    <location>
        <begin position="75"/>
        <end position="95"/>
    </location>
</feature>
<dbReference type="Proteomes" id="UP000239203">
    <property type="component" value="Unassembled WGS sequence"/>
</dbReference>
<evidence type="ECO:0000313" key="2">
    <source>
        <dbReference type="EMBL" id="PPK62736.1"/>
    </source>
</evidence>
<dbReference type="AlphaFoldDB" id="A0A2S6GCZ1"/>
<name>A0A2S6GCZ1_9PSEU</name>
<protein>
    <submittedName>
        <fullName evidence="2">Uncharacterized protein</fullName>
    </submittedName>
</protein>
<comment type="caution">
    <text evidence="2">The sequence shown here is derived from an EMBL/GenBank/DDBJ whole genome shotgun (WGS) entry which is preliminary data.</text>
</comment>
<feature type="region of interest" description="Disordered" evidence="1">
    <location>
        <begin position="203"/>
        <end position="225"/>
    </location>
</feature>
<feature type="region of interest" description="Disordered" evidence="1">
    <location>
        <begin position="243"/>
        <end position="273"/>
    </location>
</feature>
<evidence type="ECO:0000256" key="1">
    <source>
        <dbReference type="SAM" id="MobiDB-lite"/>
    </source>
</evidence>
<dbReference type="EMBL" id="PTIX01000033">
    <property type="protein sequence ID" value="PPK62736.1"/>
    <property type="molecule type" value="Genomic_DNA"/>
</dbReference>
<sequence length="298" mass="31463">MTYSPHPLRTFALDAATFLAAALVLRRQGGRCGRGFPRTVRGVGGCCPVAAHQCPVAPQRPRLFDVDGFDVGGVSERAVPPKGRVPGDPARVGRQQHTPGALRDLLWAGGQHLLDGAEPGVVQPDGRSGRLSLTWLLAPGSAGDPVEVACPRGHCVRWLPRHPQRGRGSPLPRPSGVRVGGGLRGGVQRGLCRAHQIAVFRGERETSTHTVAPTSNATTTHTAEGHHHQVTATVLVARFPSNAKAGANNTTDTADNLPRPALTRTGSPPSTDHCDRVAQGDRLVTDRCACFCVPLARS</sequence>
<accession>A0A2S6GCZ1</accession>
<evidence type="ECO:0000313" key="3">
    <source>
        <dbReference type="Proteomes" id="UP000239203"/>
    </source>
</evidence>
<gene>
    <name evidence="2" type="ORF">CLV40_1332</name>
</gene>
<keyword evidence="3" id="KW-1185">Reference proteome</keyword>